<keyword evidence="3" id="KW-0964">Secreted</keyword>
<keyword evidence="4" id="KW-0732">Signal</keyword>
<evidence type="ECO:0000256" key="6">
    <source>
        <dbReference type="ARBA" id="ARBA00022963"/>
    </source>
</evidence>
<reference evidence="9 10" key="1">
    <citation type="submission" date="2020-04" db="EMBL/GenBank/DDBJ databases">
        <title>Plant Genome Project.</title>
        <authorList>
            <person name="Zhang R.-G."/>
        </authorList>
    </citation>
    <scope>NUCLEOTIDE SEQUENCE [LARGE SCALE GENOMIC DNA]</scope>
    <source>
        <strain evidence="9">YNK0</strain>
        <tissue evidence="9">Leaf</tissue>
    </source>
</reference>
<evidence type="ECO:0000256" key="1">
    <source>
        <dbReference type="ARBA" id="ARBA00004613"/>
    </source>
</evidence>
<comment type="subcellular location">
    <subcellularLocation>
        <location evidence="1">Secreted</location>
    </subcellularLocation>
</comment>
<dbReference type="GO" id="GO:0016042">
    <property type="term" value="P:lipid catabolic process"/>
    <property type="evidence" value="ECO:0007669"/>
    <property type="project" value="UniProtKB-KW"/>
</dbReference>
<dbReference type="OrthoDB" id="1600564at2759"/>
<dbReference type="InterPro" id="IPR051238">
    <property type="entry name" value="GDSL_esterase/lipase"/>
</dbReference>
<dbReference type="InterPro" id="IPR036514">
    <property type="entry name" value="SGNH_hydro_sf"/>
</dbReference>
<keyword evidence="6" id="KW-0442">Lipid degradation</keyword>
<dbReference type="GO" id="GO:0005576">
    <property type="term" value="C:extracellular region"/>
    <property type="evidence" value="ECO:0007669"/>
    <property type="project" value="UniProtKB-SubCell"/>
</dbReference>
<evidence type="ECO:0000313" key="10">
    <source>
        <dbReference type="Proteomes" id="UP000655225"/>
    </source>
</evidence>
<proteinExistence type="inferred from homology"/>
<evidence type="ECO:0000256" key="4">
    <source>
        <dbReference type="ARBA" id="ARBA00022729"/>
    </source>
</evidence>
<keyword evidence="5" id="KW-0378">Hydrolase</keyword>
<feature type="region of interest" description="Disordered" evidence="8">
    <location>
        <begin position="66"/>
        <end position="103"/>
    </location>
</feature>
<dbReference type="PANTHER" id="PTHR45650:SF8">
    <property type="entry name" value="GDSL ESTERASE_LIPASE"/>
    <property type="match status" value="1"/>
</dbReference>
<evidence type="ECO:0000313" key="9">
    <source>
        <dbReference type="EMBL" id="KAF8399280.1"/>
    </source>
</evidence>
<dbReference type="EMBL" id="JABCRI010000010">
    <property type="protein sequence ID" value="KAF8399280.1"/>
    <property type="molecule type" value="Genomic_DNA"/>
</dbReference>
<evidence type="ECO:0000256" key="7">
    <source>
        <dbReference type="ARBA" id="ARBA00023098"/>
    </source>
</evidence>
<sequence>MLKWGSRVSTAQVPAMFVFGDSLVDDVNNNYLSSIAKSNYLPYGIDFSRRPSGRFSNGRTIIDMLEREREREGSTLSPASEKEEDSSEKRSEGSALGLTTVAI</sequence>
<dbReference type="Proteomes" id="UP000655225">
    <property type="component" value="Unassembled WGS sequence"/>
</dbReference>
<protein>
    <recommendedName>
        <fullName evidence="11">GDSL esterase/lipase</fullName>
    </recommendedName>
</protein>
<evidence type="ECO:0000256" key="2">
    <source>
        <dbReference type="ARBA" id="ARBA00008668"/>
    </source>
</evidence>
<dbReference type="AlphaFoldDB" id="A0A834Z4C1"/>
<comment type="similarity">
    <text evidence="2">Belongs to the 'GDSL' lipolytic enzyme family.</text>
</comment>
<name>A0A834Z4C1_TETSI</name>
<gene>
    <name evidence="9" type="ORF">HHK36_015145</name>
</gene>
<evidence type="ECO:0008006" key="11">
    <source>
        <dbReference type="Google" id="ProtNLM"/>
    </source>
</evidence>
<evidence type="ECO:0000256" key="8">
    <source>
        <dbReference type="SAM" id="MobiDB-lite"/>
    </source>
</evidence>
<accession>A0A834Z4C1</accession>
<dbReference type="PANTHER" id="PTHR45650">
    <property type="entry name" value="GDSL-LIKE LIPASE/ACYLHYDROLASE-RELATED"/>
    <property type="match status" value="1"/>
</dbReference>
<comment type="caution">
    <text evidence="9">The sequence shown here is derived from an EMBL/GenBank/DDBJ whole genome shotgun (WGS) entry which is preliminary data.</text>
</comment>
<organism evidence="9 10">
    <name type="scientific">Tetracentron sinense</name>
    <name type="common">Spur-leaf</name>
    <dbReference type="NCBI Taxonomy" id="13715"/>
    <lineage>
        <taxon>Eukaryota</taxon>
        <taxon>Viridiplantae</taxon>
        <taxon>Streptophyta</taxon>
        <taxon>Embryophyta</taxon>
        <taxon>Tracheophyta</taxon>
        <taxon>Spermatophyta</taxon>
        <taxon>Magnoliopsida</taxon>
        <taxon>Trochodendrales</taxon>
        <taxon>Trochodendraceae</taxon>
        <taxon>Tetracentron</taxon>
    </lineage>
</organism>
<dbReference type="Gene3D" id="3.40.50.1110">
    <property type="entry name" value="SGNH hydrolase"/>
    <property type="match status" value="1"/>
</dbReference>
<evidence type="ECO:0000256" key="5">
    <source>
        <dbReference type="ARBA" id="ARBA00022801"/>
    </source>
</evidence>
<keyword evidence="7" id="KW-0443">Lipid metabolism</keyword>
<keyword evidence="10" id="KW-1185">Reference proteome</keyword>
<dbReference type="GO" id="GO:0016787">
    <property type="term" value="F:hydrolase activity"/>
    <property type="evidence" value="ECO:0007669"/>
    <property type="project" value="UniProtKB-KW"/>
</dbReference>
<evidence type="ECO:0000256" key="3">
    <source>
        <dbReference type="ARBA" id="ARBA00022525"/>
    </source>
</evidence>